<evidence type="ECO:0000256" key="1">
    <source>
        <dbReference type="ARBA" id="ARBA00009995"/>
    </source>
</evidence>
<comment type="similarity">
    <text evidence="1">Belongs to the UDP-glycosyltransferase family.</text>
</comment>
<dbReference type="Proteomes" id="UP000017836">
    <property type="component" value="Unassembled WGS sequence"/>
</dbReference>
<accession>W1PJ24</accession>
<protein>
    <submittedName>
        <fullName evidence="2">Uncharacterized protein</fullName>
    </submittedName>
</protein>
<sequence length="204" mass="22648">MLPKNHNINLVNLRFPSWPGLPEGCESTDQLTSMDMFYPFLRATQELCAHFEKALTEILAINPPMALISDAFLYWTLPIATKLGIPRISFMGVDACSTWLFRVIAARGAPLPQGPEILSLPSMPRGKTIKYADVPDGFRGQDPEDPDCVFILEVGTATPHSFGEIVNSFDELEPEFISVLDAGRPRSWCLGPMFLWNDPPPGEV</sequence>
<dbReference type="Gene3D" id="3.40.50.2000">
    <property type="entry name" value="Glycogen Phosphorylase B"/>
    <property type="match status" value="1"/>
</dbReference>
<reference evidence="3" key="1">
    <citation type="journal article" date="2013" name="Science">
        <title>The Amborella genome and the evolution of flowering plants.</title>
        <authorList>
            <consortium name="Amborella Genome Project"/>
        </authorList>
    </citation>
    <scope>NUCLEOTIDE SEQUENCE [LARGE SCALE GENOMIC DNA]</scope>
</reference>
<dbReference type="HOGENOM" id="CLU_001724_4_0_1"/>
<gene>
    <name evidence="2" type="ORF">AMTR_s00019p00101530</name>
</gene>
<dbReference type="EMBL" id="KI393807">
    <property type="protein sequence ID" value="ERN07110.1"/>
    <property type="molecule type" value="Genomic_DNA"/>
</dbReference>
<evidence type="ECO:0000313" key="3">
    <source>
        <dbReference type="Proteomes" id="UP000017836"/>
    </source>
</evidence>
<dbReference type="PANTHER" id="PTHR48047:SF51">
    <property type="entry name" value="GLYCOSYLTRANSFERASE"/>
    <property type="match status" value="1"/>
</dbReference>
<dbReference type="AlphaFoldDB" id="W1PJ24"/>
<evidence type="ECO:0000313" key="2">
    <source>
        <dbReference type="EMBL" id="ERN07110.1"/>
    </source>
</evidence>
<organism evidence="2 3">
    <name type="scientific">Amborella trichopoda</name>
    <dbReference type="NCBI Taxonomy" id="13333"/>
    <lineage>
        <taxon>Eukaryota</taxon>
        <taxon>Viridiplantae</taxon>
        <taxon>Streptophyta</taxon>
        <taxon>Embryophyta</taxon>
        <taxon>Tracheophyta</taxon>
        <taxon>Spermatophyta</taxon>
        <taxon>Magnoliopsida</taxon>
        <taxon>Amborellales</taxon>
        <taxon>Amborellaceae</taxon>
        <taxon>Amborella</taxon>
    </lineage>
</organism>
<dbReference type="Gramene" id="ERN07110">
    <property type="protein sequence ID" value="ERN07110"/>
    <property type="gene ID" value="AMTR_s00019p00101530"/>
</dbReference>
<dbReference type="SUPFAM" id="SSF53756">
    <property type="entry name" value="UDP-Glycosyltransferase/glycogen phosphorylase"/>
    <property type="match status" value="1"/>
</dbReference>
<name>W1PJ24_AMBTC</name>
<keyword evidence="3" id="KW-1185">Reference proteome</keyword>
<dbReference type="eggNOG" id="KOG1192">
    <property type="taxonomic scope" value="Eukaryota"/>
</dbReference>
<dbReference type="PANTHER" id="PTHR48047">
    <property type="entry name" value="GLYCOSYLTRANSFERASE"/>
    <property type="match status" value="1"/>
</dbReference>
<proteinExistence type="inferred from homology"/>